<gene>
    <name evidence="1" type="ORF">OKA104_LOCUS21286</name>
</gene>
<accession>A0A819EB75</accession>
<evidence type="ECO:0000313" key="1">
    <source>
        <dbReference type="EMBL" id="CAF3847362.1"/>
    </source>
</evidence>
<sequence length="114" mass="13029">MTQENQLLSFFFTIYGTGPSSSSRFVTVGYNNNDTILDIAVTNYANNAMIILLDYDNDTFANVILYSMRYGSDLFSIVLDDFNNNNNKLDFIVANNVIDNFIFLLFIQLSVYDK</sequence>
<dbReference type="Proteomes" id="UP000663881">
    <property type="component" value="Unassembled WGS sequence"/>
</dbReference>
<name>A0A819EB75_9BILA</name>
<proteinExistence type="predicted"/>
<reference evidence="1" key="1">
    <citation type="submission" date="2021-02" db="EMBL/GenBank/DDBJ databases">
        <authorList>
            <person name="Nowell W R."/>
        </authorList>
    </citation>
    <scope>NUCLEOTIDE SEQUENCE</scope>
</reference>
<evidence type="ECO:0000313" key="2">
    <source>
        <dbReference type="Proteomes" id="UP000663881"/>
    </source>
</evidence>
<protein>
    <submittedName>
        <fullName evidence="1">Uncharacterized protein</fullName>
    </submittedName>
</protein>
<dbReference type="AlphaFoldDB" id="A0A819EB75"/>
<comment type="caution">
    <text evidence="1">The sequence shown here is derived from an EMBL/GenBank/DDBJ whole genome shotgun (WGS) entry which is preliminary data.</text>
</comment>
<organism evidence="1 2">
    <name type="scientific">Adineta steineri</name>
    <dbReference type="NCBI Taxonomy" id="433720"/>
    <lineage>
        <taxon>Eukaryota</taxon>
        <taxon>Metazoa</taxon>
        <taxon>Spiralia</taxon>
        <taxon>Gnathifera</taxon>
        <taxon>Rotifera</taxon>
        <taxon>Eurotatoria</taxon>
        <taxon>Bdelloidea</taxon>
        <taxon>Adinetida</taxon>
        <taxon>Adinetidae</taxon>
        <taxon>Adineta</taxon>
    </lineage>
</organism>
<dbReference type="SUPFAM" id="SSF69318">
    <property type="entry name" value="Integrin alpha N-terminal domain"/>
    <property type="match status" value="1"/>
</dbReference>
<dbReference type="InterPro" id="IPR028994">
    <property type="entry name" value="Integrin_alpha_N"/>
</dbReference>
<dbReference type="EMBL" id="CAJOAY010001472">
    <property type="protein sequence ID" value="CAF3847362.1"/>
    <property type="molecule type" value="Genomic_DNA"/>
</dbReference>